<evidence type="ECO:0000313" key="4">
    <source>
        <dbReference type="Proteomes" id="UP000195402"/>
    </source>
</evidence>
<sequence length="794" mass="88725">MSLEEFDIWDTNFLEDAIRAEEEVIAKSSRNPTQFQYQYQYHHHNPQPPLLPPPQPPPSSSTSWMISTNNINSFSPPRELSQKPLIKPTNQISVNILDEEEEEEEEEVEIDKLKRELGRVSQQLSHLEQECTELKKDRDQKEEQLKYVMTQITAKDDGNHRYGHVKYEAANQDHPQYLLSEAKDIHRTSWAKGGTSEKLSCNNRSVLERVLDPSSNHQACENYGLVRKNNIQNGVSVPSDSRHCILIDDVPTTSNEFSTKRTTLPETTAQPKCTNAIGVQTDTSDYHSTIDKGLFPQQALSNELLAIWGSPSTQRSGKDLVSKLLVTCATDFYVLFRCMSLSIPSKITLDSLSEESLYDVALHERAHSVQSVEAAKVSRLYLMLTKINNGIVQLGTFFEALLELCSLQNVVVVHRSLRIVRALLQHMLSLDSRFGSRDNVMVEGICPKDYNVESCESGRVSTGIQFGMTRMQTSFLSGGASDIRSFDMDALCNKEHGHPGYAASSFSPDWGSLVQMMNQIAMGNIEGPIQVEAISIINLILMRSNPCLEREKFGQKLLFESVPRLLQKEVGMPVLKQAVRLLFLLLNCPKLLMMFSSSFKDDRKNVGAAADGNKDASAYGGLSSILKGLADCVQCKENGIEALRLRRHAIIVLAFVASSGKSGFEVLLNPEISKRINFLELIMQALAMEMDAEAAELDEPSEICRERISLIREALILLNRLASSPVYSASVLGILTSSRDMASLTIDVANRMCRKGRPNSIPAMSTKMKMEAEIIDLARVFKSRVYSYLGDTIS</sequence>
<comment type="caution">
    <text evidence="3">The sequence shown here is derived from an EMBL/GenBank/DDBJ whole genome shotgun (WGS) entry which is preliminary data.</text>
</comment>
<feature type="region of interest" description="Disordered" evidence="2">
    <location>
        <begin position="43"/>
        <end position="85"/>
    </location>
</feature>
<feature type="compositionally biased region" description="Pro residues" evidence="2">
    <location>
        <begin position="46"/>
        <end position="59"/>
    </location>
</feature>
<dbReference type="STRING" id="56857.A0A200PXE7"/>
<dbReference type="PANTHER" id="PTHR35761:SF1">
    <property type="entry name" value="PROTEIN SENSITIVE TO UV 2"/>
    <property type="match status" value="1"/>
</dbReference>
<name>A0A200PXE7_MACCD</name>
<dbReference type="InterPro" id="IPR044952">
    <property type="entry name" value="SUV2"/>
</dbReference>
<dbReference type="AlphaFoldDB" id="A0A200PXE7"/>
<dbReference type="OrthoDB" id="645074at2759"/>
<dbReference type="GO" id="GO:0006974">
    <property type="term" value="P:DNA damage response"/>
    <property type="evidence" value="ECO:0007669"/>
    <property type="project" value="InterPro"/>
</dbReference>
<dbReference type="OMA" id="HMERNSH"/>
<dbReference type="FunCoup" id="A0A200PXE7">
    <property type="interactions" value="647"/>
</dbReference>
<gene>
    <name evidence="3" type="ORF">BVC80_9095g26</name>
</gene>
<reference evidence="3 4" key="1">
    <citation type="journal article" date="2017" name="Mol. Plant">
        <title>The Genome of Medicinal Plant Macleaya cordata Provides New Insights into Benzylisoquinoline Alkaloids Metabolism.</title>
        <authorList>
            <person name="Liu X."/>
            <person name="Liu Y."/>
            <person name="Huang P."/>
            <person name="Ma Y."/>
            <person name="Qing Z."/>
            <person name="Tang Q."/>
            <person name="Cao H."/>
            <person name="Cheng P."/>
            <person name="Zheng Y."/>
            <person name="Yuan Z."/>
            <person name="Zhou Y."/>
            <person name="Liu J."/>
            <person name="Tang Z."/>
            <person name="Zhuo Y."/>
            <person name="Zhang Y."/>
            <person name="Yu L."/>
            <person name="Huang J."/>
            <person name="Yang P."/>
            <person name="Peng Q."/>
            <person name="Zhang J."/>
            <person name="Jiang W."/>
            <person name="Zhang Z."/>
            <person name="Lin K."/>
            <person name="Ro D.K."/>
            <person name="Chen X."/>
            <person name="Xiong X."/>
            <person name="Shang Y."/>
            <person name="Huang S."/>
            <person name="Zeng J."/>
        </authorList>
    </citation>
    <scope>NUCLEOTIDE SEQUENCE [LARGE SCALE GENOMIC DNA]</scope>
    <source>
        <strain evidence="4">cv. BLH2017</strain>
        <tissue evidence="3">Root</tissue>
    </source>
</reference>
<dbReference type="Proteomes" id="UP000195402">
    <property type="component" value="Unassembled WGS sequence"/>
</dbReference>
<protein>
    <submittedName>
        <fullName evidence="3">Uncharacterized protein</fullName>
    </submittedName>
</protein>
<keyword evidence="1" id="KW-0175">Coiled coil</keyword>
<proteinExistence type="predicted"/>
<dbReference type="InParanoid" id="A0A200PXE7"/>
<feature type="compositionally biased region" description="Polar residues" evidence="2">
    <location>
        <begin position="60"/>
        <end position="75"/>
    </location>
</feature>
<accession>A0A200PXE7</accession>
<keyword evidence="4" id="KW-1185">Reference proteome</keyword>
<evidence type="ECO:0000256" key="2">
    <source>
        <dbReference type="SAM" id="MobiDB-lite"/>
    </source>
</evidence>
<evidence type="ECO:0000256" key="1">
    <source>
        <dbReference type="SAM" id="Coils"/>
    </source>
</evidence>
<feature type="coiled-coil region" evidence="1">
    <location>
        <begin position="96"/>
        <end position="144"/>
    </location>
</feature>
<dbReference type="EMBL" id="MVGT01003947">
    <property type="protein sequence ID" value="OVA02835.1"/>
    <property type="molecule type" value="Genomic_DNA"/>
</dbReference>
<dbReference type="PANTHER" id="PTHR35761">
    <property type="entry name" value="ATR INTERACTING PROTEIN"/>
    <property type="match status" value="1"/>
</dbReference>
<evidence type="ECO:0000313" key="3">
    <source>
        <dbReference type="EMBL" id="OVA02835.1"/>
    </source>
</evidence>
<organism evidence="3 4">
    <name type="scientific">Macleaya cordata</name>
    <name type="common">Five-seeded plume-poppy</name>
    <name type="synonym">Bocconia cordata</name>
    <dbReference type="NCBI Taxonomy" id="56857"/>
    <lineage>
        <taxon>Eukaryota</taxon>
        <taxon>Viridiplantae</taxon>
        <taxon>Streptophyta</taxon>
        <taxon>Embryophyta</taxon>
        <taxon>Tracheophyta</taxon>
        <taxon>Spermatophyta</taxon>
        <taxon>Magnoliopsida</taxon>
        <taxon>Ranunculales</taxon>
        <taxon>Papaveraceae</taxon>
        <taxon>Papaveroideae</taxon>
        <taxon>Macleaya</taxon>
    </lineage>
</organism>